<comment type="caution">
    <text evidence="1">The sequence shown here is derived from an EMBL/GenBank/DDBJ whole genome shotgun (WGS) entry which is preliminary data.</text>
</comment>
<protein>
    <submittedName>
        <fullName evidence="1">Uncharacterized protein</fullName>
    </submittedName>
</protein>
<dbReference type="AlphaFoldDB" id="A0A0F8ZWA9"/>
<gene>
    <name evidence="1" type="ORF">LCGC14_2725500</name>
</gene>
<organism evidence="1">
    <name type="scientific">marine sediment metagenome</name>
    <dbReference type="NCBI Taxonomy" id="412755"/>
    <lineage>
        <taxon>unclassified sequences</taxon>
        <taxon>metagenomes</taxon>
        <taxon>ecological metagenomes</taxon>
    </lineage>
</organism>
<name>A0A0F8ZWA9_9ZZZZ</name>
<evidence type="ECO:0000313" key="1">
    <source>
        <dbReference type="EMBL" id="KKK90195.1"/>
    </source>
</evidence>
<sequence>MNSFWHETINVLCVVALFAAASKTVSGVVACLAIAGIVLIHNWKANRDEGGEEKV</sequence>
<reference evidence="1" key="1">
    <citation type="journal article" date="2015" name="Nature">
        <title>Complex archaea that bridge the gap between prokaryotes and eukaryotes.</title>
        <authorList>
            <person name="Spang A."/>
            <person name="Saw J.H."/>
            <person name="Jorgensen S.L."/>
            <person name="Zaremba-Niedzwiedzka K."/>
            <person name="Martijn J."/>
            <person name="Lind A.E."/>
            <person name="van Eijk R."/>
            <person name="Schleper C."/>
            <person name="Guy L."/>
            <person name="Ettema T.J."/>
        </authorList>
    </citation>
    <scope>NUCLEOTIDE SEQUENCE</scope>
</reference>
<dbReference type="EMBL" id="LAZR01049201">
    <property type="protein sequence ID" value="KKK90195.1"/>
    <property type="molecule type" value="Genomic_DNA"/>
</dbReference>
<proteinExistence type="predicted"/>
<accession>A0A0F8ZWA9</accession>